<evidence type="ECO:0000313" key="4">
    <source>
        <dbReference type="Proteomes" id="UP000006038"/>
    </source>
</evidence>
<evidence type="ECO:0000313" key="3">
    <source>
        <dbReference type="EnsemblPlants" id="OB01G27690.1"/>
    </source>
</evidence>
<reference evidence="3" key="2">
    <citation type="submission" date="2013-04" db="UniProtKB">
        <authorList>
            <consortium name="EnsemblPlants"/>
        </authorList>
    </citation>
    <scope>IDENTIFICATION</scope>
</reference>
<feature type="transmembrane region" description="Helical" evidence="2">
    <location>
        <begin position="117"/>
        <end position="138"/>
    </location>
</feature>
<feature type="transmembrane region" description="Helical" evidence="2">
    <location>
        <begin position="71"/>
        <end position="97"/>
    </location>
</feature>
<dbReference type="OMA" id="WIVWHSA"/>
<feature type="region of interest" description="Disordered" evidence="1">
    <location>
        <begin position="317"/>
        <end position="340"/>
    </location>
</feature>
<gene>
    <name evidence="3" type="primary">LOC102708488</name>
</gene>
<evidence type="ECO:0000256" key="2">
    <source>
        <dbReference type="SAM" id="Phobius"/>
    </source>
</evidence>
<dbReference type="eggNOG" id="ENOG502R5AE">
    <property type="taxonomic scope" value="Eukaryota"/>
</dbReference>
<feature type="compositionally biased region" description="Low complexity" evidence="1">
    <location>
        <begin position="327"/>
        <end position="340"/>
    </location>
</feature>
<keyword evidence="4" id="KW-1185">Reference proteome</keyword>
<protein>
    <submittedName>
        <fullName evidence="3">Uncharacterized protein</fullName>
    </submittedName>
</protein>
<dbReference type="EnsemblPlants" id="OB01G27690.1">
    <property type="protein sequence ID" value="OB01G27690.1"/>
    <property type="gene ID" value="OB01G27690"/>
</dbReference>
<feature type="transmembrane region" description="Helical" evidence="2">
    <location>
        <begin position="42"/>
        <end position="59"/>
    </location>
</feature>
<evidence type="ECO:0000256" key="1">
    <source>
        <dbReference type="SAM" id="MobiDB-lite"/>
    </source>
</evidence>
<feature type="transmembrane region" description="Helical" evidence="2">
    <location>
        <begin position="238"/>
        <end position="258"/>
    </location>
</feature>
<organism evidence="3">
    <name type="scientific">Oryza brachyantha</name>
    <name type="common">malo sina</name>
    <dbReference type="NCBI Taxonomy" id="4533"/>
    <lineage>
        <taxon>Eukaryota</taxon>
        <taxon>Viridiplantae</taxon>
        <taxon>Streptophyta</taxon>
        <taxon>Embryophyta</taxon>
        <taxon>Tracheophyta</taxon>
        <taxon>Spermatophyta</taxon>
        <taxon>Magnoliopsida</taxon>
        <taxon>Liliopsida</taxon>
        <taxon>Poales</taxon>
        <taxon>Poaceae</taxon>
        <taxon>BOP clade</taxon>
        <taxon>Oryzoideae</taxon>
        <taxon>Oryzeae</taxon>
        <taxon>Oryzinae</taxon>
        <taxon>Oryza</taxon>
    </lineage>
</organism>
<name>J3L0L3_ORYBR</name>
<accession>J3L0L3</accession>
<keyword evidence="2" id="KW-0812">Transmembrane</keyword>
<keyword evidence="2" id="KW-0472">Membrane</keyword>
<reference evidence="3" key="1">
    <citation type="journal article" date="2013" name="Nat. Commun.">
        <title>Whole-genome sequencing of Oryza brachyantha reveals mechanisms underlying Oryza genome evolution.</title>
        <authorList>
            <person name="Chen J."/>
            <person name="Huang Q."/>
            <person name="Gao D."/>
            <person name="Wang J."/>
            <person name="Lang Y."/>
            <person name="Liu T."/>
            <person name="Li B."/>
            <person name="Bai Z."/>
            <person name="Luis Goicoechea J."/>
            <person name="Liang C."/>
            <person name="Chen C."/>
            <person name="Zhang W."/>
            <person name="Sun S."/>
            <person name="Liao Y."/>
            <person name="Zhang X."/>
            <person name="Yang L."/>
            <person name="Song C."/>
            <person name="Wang M."/>
            <person name="Shi J."/>
            <person name="Liu G."/>
            <person name="Liu J."/>
            <person name="Zhou H."/>
            <person name="Zhou W."/>
            <person name="Yu Q."/>
            <person name="An N."/>
            <person name="Chen Y."/>
            <person name="Cai Q."/>
            <person name="Wang B."/>
            <person name="Liu B."/>
            <person name="Min J."/>
            <person name="Huang Y."/>
            <person name="Wu H."/>
            <person name="Li Z."/>
            <person name="Zhang Y."/>
            <person name="Yin Y."/>
            <person name="Song W."/>
            <person name="Jiang J."/>
            <person name="Jackson S.A."/>
            <person name="Wing R.A."/>
            <person name="Wang J."/>
            <person name="Chen M."/>
        </authorList>
    </citation>
    <scope>NUCLEOTIDE SEQUENCE [LARGE SCALE GENOMIC DNA]</scope>
    <source>
        <strain evidence="3">cv. IRGC 101232</strain>
    </source>
</reference>
<feature type="transmembrane region" description="Helical" evidence="2">
    <location>
        <begin position="167"/>
        <end position="194"/>
    </location>
</feature>
<dbReference type="AlphaFoldDB" id="J3L0L3"/>
<dbReference type="HOGENOM" id="CLU_046086_0_0_1"/>
<dbReference type="Proteomes" id="UP000006038">
    <property type="component" value="Chromosome 1"/>
</dbReference>
<proteinExistence type="predicted"/>
<feature type="transmembrane region" description="Helical" evidence="2">
    <location>
        <begin position="206"/>
        <end position="226"/>
    </location>
</feature>
<feature type="transmembrane region" description="Helical" evidence="2">
    <location>
        <begin position="264"/>
        <end position="289"/>
    </location>
</feature>
<keyword evidence="2" id="KW-1133">Transmembrane helix</keyword>
<dbReference type="Gramene" id="OB01G27690.1">
    <property type="protein sequence ID" value="OB01G27690.1"/>
    <property type="gene ID" value="OB01G27690"/>
</dbReference>
<sequence>MAQSLFQVAAAEIQHYGDLLRLRKPSEVDGPGRDRKGWEHKLVLMLVLLVAAMPILLWCSRGEPLLLVWRLSLLLTAYFFLCANVLFVTKALFAVVVDFSYGALLAYFAHNVFGPRIGMVLVHLNSVLAAGMAGLALAERRRSDGTERAADNVPVFSDKEEEYASNFVIFSALMISLVLTVPTVYIAWVFLFHLADYTVDGIIGDLSYVIMSYLFFWTIFLTHHLLRGALINEDNHFYTFLITGSAVAASPLLVSIIFDSNVAATVVLWLGVELLTVFFGYCLAVYSFYKHKRSQLIVSTPDKLDEQNNVESLQELAESKDAPVDQHTSSPSSISTSPPLIHLKTAYPSNGSATRNLLLPISVH</sequence>